<name>A0A4R7J0I4_9ACTN</name>
<dbReference type="SUPFAM" id="SSF53850">
    <property type="entry name" value="Periplasmic binding protein-like II"/>
    <property type="match status" value="1"/>
</dbReference>
<comment type="similarity">
    <text evidence="1">Belongs to the LysR transcriptional regulatory family.</text>
</comment>
<gene>
    <name evidence="6" type="ORF">CLV29_2824</name>
</gene>
<evidence type="ECO:0000313" key="6">
    <source>
        <dbReference type="EMBL" id="TDT29807.1"/>
    </source>
</evidence>
<proteinExistence type="inferred from homology"/>
<accession>A0A4R7J0I4</accession>
<keyword evidence="4" id="KW-0804">Transcription</keyword>
<evidence type="ECO:0000256" key="2">
    <source>
        <dbReference type="ARBA" id="ARBA00023015"/>
    </source>
</evidence>
<evidence type="ECO:0000256" key="4">
    <source>
        <dbReference type="ARBA" id="ARBA00023163"/>
    </source>
</evidence>
<comment type="caution">
    <text evidence="6">The sequence shown here is derived from an EMBL/GenBank/DDBJ whole genome shotgun (WGS) entry which is preliminary data.</text>
</comment>
<dbReference type="Pfam" id="PF00126">
    <property type="entry name" value="HTH_1"/>
    <property type="match status" value="1"/>
</dbReference>
<dbReference type="InterPro" id="IPR036388">
    <property type="entry name" value="WH-like_DNA-bd_sf"/>
</dbReference>
<dbReference type="Proteomes" id="UP000295371">
    <property type="component" value="Unassembled WGS sequence"/>
</dbReference>
<protein>
    <submittedName>
        <fullName evidence="6">DNA-binding transcriptional LysR family regulator</fullName>
    </submittedName>
</protein>
<keyword evidence="3 6" id="KW-0238">DNA-binding</keyword>
<organism evidence="6 7">
    <name type="scientific">Naumannella halotolerans</name>
    <dbReference type="NCBI Taxonomy" id="993414"/>
    <lineage>
        <taxon>Bacteria</taxon>
        <taxon>Bacillati</taxon>
        <taxon>Actinomycetota</taxon>
        <taxon>Actinomycetes</taxon>
        <taxon>Propionibacteriales</taxon>
        <taxon>Propionibacteriaceae</taxon>
        <taxon>Naumannella</taxon>
    </lineage>
</organism>
<feature type="domain" description="HTH lysR-type" evidence="5">
    <location>
        <begin position="27"/>
        <end position="81"/>
    </location>
</feature>
<reference evidence="6 7" key="1">
    <citation type="submission" date="2019-03" db="EMBL/GenBank/DDBJ databases">
        <title>Genomic Encyclopedia of Archaeal and Bacterial Type Strains, Phase II (KMG-II): from individual species to whole genera.</title>
        <authorList>
            <person name="Goeker M."/>
        </authorList>
    </citation>
    <scope>NUCLEOTIDE SEQUENCE [LARGE SCALE GENOMIC DNA]</scope>
    <source>
        <strain evidence="6 7">DSM 24323</strain>
    </source>
</reference>
<dbReference type="EMBL" id="SOAW01000003">
    <property type="protein sequence ID" value="TDT29807.1"/>
    <property type="molecule type" value="Genomic_DNA"/>
</dbReference>
<dbReference type="GO" id="GO:0003677">
    <property type="term" value="F:DNA binding"/>
    <property type="evidence" value="ECO:0007669"/>
    <property type="project" value="UniProtKB-KW"/>
</dbReference>
<evidence type="ECO:0000259" key="5">
    <source>
        <dbReference type="PROSITE" id="PS50931"/>
    </source>
</evidence>
<dbReference type="PROSITE" id="PS50931">
    <property type="entry name" value="HTH_LYSR"/>
    <property type="match status" value="1"/>
</dbReference>
<dbReference type="GO" id="GO:0003700">
    <property type="term" value="F:DNA-binding transcription factor activity"/>
    <property type="evidence" value="ECO:0007669"/>
    <property type="project" value="InterPro"/>
</dbReference>
<dbReference type="GO" id="GO:0032993">
    <property type="term" value="C:protein-DNA complex"/>
    <property type="evidence" value="ECO:0007669"/>
    <property type="project" value="TreeGrafter"/>
</dbReference>
<dbReference type="Gene3D" id="3.40.190.10">
    <property type="entry name" value="Periplasmic binding protein-like II"/>
    <property type="match status" value="2"/>
</dbReference>
<dbReference type="Gene3D" id="1.10.10.10">
    <property type="entry name" value="Winged helix-like DNA-binding domain superfamily/Winged helix DNA-binding domain"/>
    <property type="match status" value="1"/>
</dbReference>
<dbReference type="CDD" id="cd08423">
    <property type="entry name" value="PBP2_LTTR_like_6"/>
    <property type="match status" value="1"/>
</dbReference>
<dbReference type="PANTHER" id="PTHR30346:SF29">
    <property type="entry name" value="LYSR SUBSTRATE-BINDING"/>
    <property type="match status" value="1"/>
</dbReference>
<dbReference type="PANTHER" id="PTHR30346">
    <property type="entry name" value="TRANSCRIPTIONAL DUAL REGULATOR HCAR-RELATED"/>
    <property type="match status" value="1"/>
</dbReference>
<evidence type="ECO:0000256" key="1">
    <source>
        <dbReference type="ARBA" id="ARBA00009437"/>
    </source>
</evidence>
<dbReference type="Pfam" id="PF03466">
    <property type="entry name" value="LysR_substrate"/>
    <property type="match status" value="1"/>
</dbReference>
<evidence type="ECO:0000313" key="7">
    <source>
        <dbReference type="Proteomes" id="UP000295371"/>
    </source>
</evidence>
<keyword evidence="7" id="KW-1185">Reference proteome</keyword>
<dbReference type="AlphaFoldDB" id="A0A4R7J0I4"/>
<dbReference type="InterPro" id="IPR000847">
    <property type="entry name" value="LysR_HTH_N"/>
</dbReference>
<dbReference type="InterPro" id="IPR036390">
    <property type="entry name" value="WH_DNA-bd_sf"/>
</dbReference>
<dbReference type="SUPFAM" id="SSF46785">
    <property type="entry name" value="Winged helix' DNA-binding domain"/>
    <property type="match status" value="1"/>
</dbReference>
<keyword evidence="2" id="KW-0805">Transcription regulation</keyword>
<dbReference type="InterPro" id="IPR005119">
    <property type="entry name" value="LysR_subst-bd"/>
</dbReference>
<sequence>MSLKEATPENKRTILLPTVQEFRMIDRRVQILRTVASRGTVTAAADALGYTPSAISHQLRTLSRDLGIRLLEPDGRRVQLTLAARLLLRGADELSIRWEELLAELATVSGESSGRLTMCGFSTASALMPAAASAVKQAHPYTTVRIVEANPEECFDLLLTEHADLAVVVATSGTPSLTDKRFEQQSLLDDPLDLLVHVDHRFASRRSVPMEETAQENWILDRVGRPYRNLVVAACTYAGFTPTVAHEAVEWDTGAALVGAGLGVAMVPRLARLPADDRIVRVPLAGEPTPARHVLTAVRRGSAEQPVIRTALAALRDVAAQVVG</sequence>
<evidence type="ECO:0000256" key="3">
    <source>
        <dbReference type="ARBA" id="ARBA00023125"/>
    </source>
</evidence>